<reference evidence="3" key="1">
    <citation type="submission" date="2016-10" db="EMBL/GenBank/DDBJ databases">
        <authorList>
            <person name="Varghese N."/>
            <person name="Submissions S."/>
        </authorList>
    </citation>
    <scope>NUCLEOTIDE SEQUENCE [LARGE SCALE GENOMIC DNA]</scope>
    <source>
        <strain evidence="3">DSM 44771</strain>
    </source>
</reference>
<dbReference type="OrthoDB" id="3698355at2"/>
<dbReference type="STRING" id="95161.SAMN05660874_05413"/>
<sequence>MNRLLPAVVLVGFVLVGCGDDPQVRAQLGARVAEVKTAALAHNRLDAETALVALHRDIAEAVANGTLDSDSAGSIMAAADRVAEDVRALPAPGSAPVTVTVEPEPRAEDKKTRGNDG</sequence>
<feature type="compositionally biased region" description="Basic and acidic residues" evidence="1">
    <location>
        <begin position="103"/>
        <end position="117"/>
    </location>
</feature>
<proteinExistence type="predicted"/>
<accession>A0A1I6UZ74</accession>
<gene>
    <name evidence="2" type="ORF">SAMN05660874_05413</name>
</gene>
<dbReference type="RefSeq" id="WP_093423689.1">
    <property type="nucleotide sequence ID" value="NZ_FOZX01000014.1"/>
</dbReference>
<evidence type="ECO:0000256" key="1">
    <source>
        <dbReference type="SAM" id="MobiDB-lite"/>
    </source>
</evidence>
<name>A0A1I6UZ74_9PSEU</name>
<dbReference type="EMBL" id="FOZX01000014">
    <property type="protein sequence ID" value="SFT06722.1"/>
    <property type="molecule type" value="Genomic_DNA"/>
</dbReference>
<protein>
    <submittedName>
        <fullName evidence="2">Uncharacterized protein</fullName>
    </submittedName>
</protein>
<dbReference type="AlphaFoldDB" id="A0A1I6UZ74"/>
<evidence type="ECO:0000313" key="3">
    <source>
        <dbReference type="Proteomes" id="UP000198852"/>
    </source>
</evidence>
<evidence type="ECO:0000313" key="2">
    <source>
        <dbReference type="EMBL" id="SFT06722.1"/>
    </source>
</evidence>
<dbReference type="Proteomes" id="UP000198852">
    <property type="component" value="Unassembled WGS sequence"/>
</dbReference>
<dbReference type="PROSITE" id="PS51257">
    <property type="entry name" value="PROKAR_LIPOPROTEIN"/>
    <property type="match status" value="1"/>
</dbReference>
<organism evidence="2 3">
    <name type="scientific">Saccharopolyspora flava</name>
    <dbReference type="NCBI Taxonomy" id="95161"/>
    <lineage>
        <taxon>Bacteria</taxon>
        <taxon>Bacillati</taxon>
        <taxon>Actinomycetota</taxon>
        <taxon>Actinomycetes</taxon>
        <taxon>Pseudonocardiales</taxon>
        <taxon>Pseudonocardiaceae</taxon>
        <taxon>Saccharopolyspora</taxon>
    </lineage>
</organism>
<keyword evidence="3" id="KW-1185">Reference proteome</keyword>
<feature type="region of interest" description="Disordered" evidence="1">
    <location>
        <begin position="89"/>
        <end position="117"/>
    </location>
</feature>